<dbReference type="AlphaFoldDB" id="A0A6M3ZGB3"/>
<name>A0A6M3ZGB3_BACSU</name>
<feature type="transmembrane region" description="Helical" evidence="1">
    <location>
        <begin position="72"/>
        <end position="90"/>
    </location>
</feature>
<evidence type="ECO:0000256" key="1">
    <source>
        <dbReference type="SAM" id="Phobius"/>
    </source>
</evidence>
<evidence type="ECO:0000313" key="2">
    <source>
        <dbReference type="EMBL" id="QJP88860.1"/>
    </source>
</evidence>
<organism evidence="2">
    <name type="scientific">Bacillus subtilis (strain 168)</name>
    <dbReference type="NCBI Taxonomy" id="224308"/>
    <lineage>
        <taxon>Bacteria</taxon>
        <taxon>Bacillati</taxon>
        <taxon>Bacillota</taxon>
        <taxon>Bacilli</taxon>
        <taxon>Bacillales</taxon>
        <taxon>Bacillaceae</taxon>
        <taxon>Bacillus</taxon>
    </lineage>
</organism>
<dbReference type="EMBL" id="CP052842">
    <property type="protein sequence ID" value="QJP88860.1"/>
    <property type="molecule type" value="Genomic_DNA"/>
</dbReference>
<dbReference type="KEGG" id="bsu:BSU21330"/>
<sequence length="148" mass="16843">MFNKKVLKHNLAEMNPKELIKFIKHEFPINGQDYHTHARKVQIIKSLSPSELSSAIARMEGIKSQYDPSKTWGIGSLILGTSFIGFQVLFGVNISKITEGNRLNALIYVLITIIICLWTLRNIIKDKENATTADYLKELLIQIKSEKN</sequence>
<gene>
    <name evidence="2" type="ORF">HIR78_12875</name>
</gene>
<dbReference type="OrthoDB" id="2901256at2"/>
<keyword evidence="1" id="KW-0812">Transmembrane</keyword>
<keyword evidence="1" id="KW-1133">Transmembrane helix</keyword>
<reference evidence="2" key="1">
    <citation type="submission" date="2020-04" db="EMBL/GenBank/DDBJ databases">
        <title>Phage recombination drives evolution of spore-forming Bacilli.</title>
        <authorList>
            <person name="Dragos A."/>
            <person name="Kovacs A.T."/>
        </authorList>
    </citation>
    <scope>NUCLEOTIDE SEQUENCE</scope>
    <source>
        <strain evidence="2">168</strain>
    </source>
</reference>
<protein>
    <submittedName>
        <fullName evidence="2">Uncharacterized protein</fullName>
    </submittedName>
</protein>
<dbReference type="RefSeq" id="WP_009967530.1">
    <property type="nucleotide sequence ID" value="NC_000964.3"/>
</dbReference>
<accession>A0A6M3ZGB3</accession>
<feature type="transmembrane region" description="Helical" evidence="1">
    <location>
        <begin position="102"/>
        <end position="120"/>
    </location>
</feature>
<keyword evidence="1" id="KW-0472">Membrane</keyword>
<proteinExistence type="predicted"/>